<dbReference type="Proteomes" id="UP000053477">
    <property type="component" value="Unassembled WGS sequence"/>
</dbReference>
<feature type="region of interest" description="Disordered" evidence="2">
    <location>
        <begin position="352"/>
        <end position="410"/>
    </location>
</feature>
<evidence type="ECO:0000256" key="1">
    <source>
        <dbReference type="SAM" id="Coils"/>
    </source>
</evidence>
<organism evidence="3 4">
    <name type="scientific">Schizopora paradoxa</name>
    <dbReference type="NCBI Taxonomy" id="27342"/>
    <lineage>
        <taxon>Eukaryota</taxon>
        <taxon>Fungi</taxon>
        <taxon>Dikarya</taxon>
        <taxon>Basidiomycota</taxon>
        <taxon>Agaricomycotina</taxon>
        <taxon>Agaricomycetes</taxon>
        <taxon>Hymenochaetales</taxon>
        <taxon>Schizoporaceae</taxon>
        <taxon>Schizopora</taxon>
    </lineage>
</organism>
<evidence type="ECO:0000313" key="4">
    <source>
        <dbReference type="Proteomes" id="UP000053477"/>
    </source>
</evidence>
<dbReference type="AlphaFoldDB" id="A0A0H2RZA8"/>
<reference evidence="3 4" key="1">
    <citation type="submission" date="2015-04" db="EMBL/GenBank/DDBJ databases">
        <title>Complete genome sequence of Schizopora paradoxa KUC8140, a cosmopolitan wood degrader in East Asia.</title>
        <authorList>
            <consortium name="DOE Joint Genome Institute"/>
            <person name="Min B."/>
            <person name="Park H."/>
            <person name="Jang Y."/>
            <person name="Kim J.-J."/>
            <person name="Kim K.H."/>
            <person name="Pangilinan J."/>
            <person name="Lipzen A."/>
            <person name="Riley R."/>
            <person name="Grigoriev I.V."/>
            <person name="Spatafora J.W."/>
            <person name="Choi I.-G."/>
        </authorList>
    </citation>
    <scope>NUCLEOTIDE SEQUENCE [LARGE SCALE GENOMIC DNA]</scope>
    <source>
        <strain evidence="3 4">KUC8140</strain>
    </source>
</reference>
<sequence>MRSVDDVHVRALLDQRAQRADVPATRFSAFSDRSDSPSLYSHVSNTYPRSPRAIHSSPFSRINDFHDQGSPRQPVFGHSPAHRFDDPNASELDLSDDRSLSESGSLISPPEDQADGDYADEDEDASELADETVLESRLSLMGPKMRVHSRAPWEDEEDADSDSLFDDGGADNQSIFGGKSKTPKFAMMRGLGFGAKSPVPRKSTDSASTSKGKASFDTSSGSSITTGGAIQALAQASMSATSLTAMPNHLLVPRPLGGRERSLSISSAGSDVHPPLPSPRSAVSSQRSSGADSPRPDRHVPPSPSRPSRSEERSESPPPMRRERKGSFVHPYAHPAHLKPYDRTSFIDPFAAEPDIPKSHTPMNSKASSATLASEETVTFSHSTSTATSSAFSSSTVDLDSSTSASSQFSSLTNLSVVQDDDLDSRNMRFRRETKLGPIGQPTNISQTSFPTSTPYTLISLEQAQEKAKQRNRSATMDEAMARRSPVVPFPLQMGESTNAHHFPVPRSRTTSGSSKLKYAMSHDVMKADIGPISPISGPAKQPIPVAHPGTKVIKQKRSGFMKLFNAKEKQVEDHPPPVPSLHDARHLAHPPEFGMPMSTQPSPHHTAKQTIHRVPVPHCPPASASHFTGDGKSRKAGQPTLSIKVISPPVVGQRQPQKPAFSTNSLNVDSFSPFKSPSAKPPVSAPPTTTNFTGLSVRPVSSFFEANFAEHLVPEATSAGSSRLGDMSSMVSPTSYSSDGISPTSATSLSALSLLENSGESDPAALIAALKDQIKSNRKIYQHQVWELEGQIRDLKEEVHQLQSGDKCETCGRGIQKPSRQDSTGGVIHRPRAKTGTGARFASGNDC</sequence>
<feature type="compositionally biased region" description="Acidic residues" evidence="2">
    <location>
        <begin position="154"/>
        <end position="169"/>
    </location>
</feature>
<feature type="compositionally biased region" description="Acidic residues" evidence="2">
    <location>
        <begin position="112"/>
        <end position="132"/>
    </location>
</feature>
<feature type="compositionally biased region" description="Polar residues" evidence="2">
    <location>
        <begin position="36"/>
        <end position="48"/>
    </location>
</feature>
<name>A0A0H2RZA8_9AGAM</name>
<protein>
    <submittedName>
        <fullName evidence="3">Uncharacterized protein</fullName>
    </submittedName>
</protein>
<dbReference type="OrthoDB" id="2565072at2759"/>
<evidence type="ECO:0000313" key="3">
    <source>
        <dbReference type="EMBL" id="KLO17079.1"/>
    </source>
</evidence>
<feature type="region of interest" description="Disordered" evidence="2">
    <location>
        <begin position="251"/>
        <end position="335"/>
    </location>
</feature>
<gene>
    <name evidence="3" type="ORF">SCHPADRAFT_937435</name>
</gene>
<feature type="compositionally biased region" description="Low complexity" evidence="2">
    <location>
        <begin position="729"/>
        <end position="744"/>
    </location>
</feature>
<evidence type="ECO:0000256" key="2">
    <source>
        <dbReference type="SAM" id="MobiDB-lite"/>
    </source>
</evidence>
<feature type="compositionally biased region" description="Low complexity" evidence="2">
    <location>
        <begin position="377"/>
        <end position="410"/>
    </location>
</feature>
<accession>A0A0H2RZA8</accession>
<feature type="region of interest" description="Disordered" evidence="2">
    <location>
        <begin position="719"/>
        <end position="744"/>
    </location>
</feature>
<dbReference type="InParanoid" id="A0A0H2RZA8"/>
<keyword evidence="1" id="KW-0175">Coiled coil</keyword>
<feature type="region of interest" description="Disordered" evidence="2">
    <location>
        <begin position="28"/>
        <end position="132"/>
    </location>
</feature>
<feature type="region of interest" description="Disordered" evidence="2">
    <location>
        <begin position="144"/>
        <end position="225"/>
    </location>
</feature>
<feature type="compositionally biased region" description="Polar residues" evidence="2">
    <location>
        <begin position="361"/>
        <end position="376"/>
    </location>
</feature>
<feature type="compositionally biased region" description="Low complexity" evidence="2">
    <location>
        <begin position="279"/>
        <end position="293"/>
    </location>
</feature>
<keyword evidence="4" id="KW-1185">Reference proteome</keyword>
<feature type="coiled-coil region" evidence="1">
    <location>
        <begin position="779"/>
        <end position="806"/>
    </location>
</feature>
<dbReference type="EMBL" id="KQ085909">
    <property type="protein sequence ID" value="KLO17079.1"/>
    <property type="molecule type" value="Genomic_DNA"/>
</dbReference>
<proteinExistence type="predicted"/>